<dbReference type="GO" id="GO:0003676">
    <property type="term" value="F:nucleic acid binding"/>
    <property type="evidence" value="ECO:0007669"/>
    <property type="project" value="InterPro"/>
</dbReference>
<dbReference type="GO" id="GO:0016787">
    <property type="term" value="F:hydrolase activity"/>
    <property type="evidence" value="ECO:0007669"/>
    <property type="project" value="UniProtKB-KW"/>
</dbReference>
<keyword evidence="6" id="KW-0255">Endonuclease</keyword>
<reference evidence="6" key="2">
    <citation type="submission" date="2024-06" db="EMBL/GenBank/DDBJ databases">
        <authorList>
            <person name="Petrova K.O."/>
            <person name="Toshchakov S.V."/>
            <person name="Boltjanskaja Y.V."/>
            <person name="Kevbrin V."/>
        </authorList>
    </citation>
    <scope>NUCLEOTIDE SEQUENCE</scope>
    <source>
        <strain evidence="6">Z-910T</strain>
    </source>
</reference>
<keyword evidence="1" id="KW-0540">Nuclease</keyword>
<dbReference type="CDD" id="cd00085">
    <property type="entry name" value="HNHc"/>
    <property type="match status" value="1"/>
</dbReference>
<organism evidence="6">
    <name type="scientific">Proteinivorax tanatarense</name>
    <dbReference type="NCBI Taxonomy" id="1260629"/>
    <lineage>
        <taxon>Bacteria</taxon>
        <taxon>Bacillati</taxon>
        <taxon>Bacillota</taxon>
        <taxon>Clostridia</taxon>
        <taxon>Eubacteriales</taxon>
        <taxon>Proteinivoracaceae</taxon>
        <taxon>Proteinivorax</taxon>
    </lineage>
</organism>
<dbReference type="SMART" id="SM00507">
    <property type="entry name" value="HNHc"/>
    <property type="match status" value="1"/>
</dbReference>
<reference evidence="6" key="1">
    <citation type="journal article" date="2013" name="Extremophiles">
        <title>Proteinivorax tanatarense gen. nov., sp. nov., an anaerobic, haloalkaliphilic, proteolytic bacterium isolated from a decaying algal bloom, and proposal of Proteinivoraceae fam. nov.</title>
        <authorList>
            <person name="Kevbrin V."/>
            <person name="Boltyanskaya Y."/>
            <person name="Zhilina T."/>
            <person name="Kolganova T."/>
            <person name="Lavrentjeva E."/>
            <person name="Kuznetsov B."/>
        </authorList>
    </citation>
    <scope>NUCLEOTIDE SEQUENCE</scope>
    <source>
        <strain evidence="6">Z-910T</strain>
    </source>
</reference>
<evidence type="ECO:0000259" key="5">
    <source>
        <dbReference type="SMART" id="SM00507"/>
    </source>
</evidence>
<dbReference type="AlphaFoldDB" id="A0AAU7VHM5"/>
<evidence type="ECO:0000256" key="2">
    <source>
        <dbReference type="ARBA" id="ARBA00022801"/>
    </source>
</evidence>
<sequence length="74" mass="8526">MRKEIFKEEPLCVICLKAGRTTSAKVVDHIVPHKGDKSLFYDQQNLQPLCKSCHDRKTAKEDGRWGKKGTVYTY</sequence>
<feature type="domain" description="HNH nuclease" evidence="5">
    <location>
        <begin position="1"/>
        <end position="55"/>
    </location>
</feature>
<dbReference type="EMBL" id="CP158367">
    <property type="protein sequence ID" value="XBX73598.1"/>
    <property type="molecule type" value="Genomic_DNA"/>
</dbReference>
<protein>
    <recommendedName>
        <fullName evidence="4">Putative HNH nuclease YajD</fullName>
    </recommendedName>
</protein>
<dbReference type="GO" id="GO:0004519">
    <property type="term" value="F:endonuclease activity"/>
    <property type="evidence" value="ECO:0007669"/>
    <property type="project" value="UniProtKB-KW"/>
</dbReference>
<accession>A0AAU7VHM5</accession>
<dbReference type="PANTHER" id="PTHR41286">
    <property type="entry name" value="HNH NUCLEASE YAJD-RELATED"/>
    <property type="match status" value="1"/>
</dbReference>
<dbReference type="Gene3D" id="1.10.30.50">
    <property type="match status" value="1"/>
</dbReference>
<gene>
    <name evidence="6" type="ORF">PRVXT_001590</name>
</gene>
<dbReference type="GO" id="GO:0005829">
    <property type="term" value="C:cytosol"/>
    <property type="evidence" value="ECO:0007669"/>
    <property type="project" value="TreeGrafter"/>
</dbReference>
<evidence type="ECO:0000313" key="6">
    <source>
        <dbReference type="EMBL" id="XBX73598.1"/>
    </source>
</evidence>
<dbReference type="PANTHER" id="PTHR41286:SF1">
    <property type="entry name" value="HNH NUCLEASE YAJD-RELATED"/>
    <property type="match status" value="1"/>
</dbReference>
<evidence type="ECO:0000256" key="3">
    <source>
        <dbReference type="ARBA" id="ARBA00038412"/>
    </source>
</evidence>
<dbReference type="RefSeq" id="WP_350342360.1">
    <property type="nucleotide sequence ID" value="NZ_CP158367.1"/>
</dbReference>
<evidence type="ECO:0000256" key="1">
    <source>
        <dbReference type="ARBA" id="ARBA00022722"/>
    </source>
</evidence>
<dbReference type="InterPro" id="IPR002711">
    <property type="entry name" value="HNH"/>
</dbReference>
<comment type="similarity">
    <text evidence="3">Belongs to the HNH nuclease family.</text>
</comment>
<name>A0AAU7VHM5_9FIRM</name>
<proteinExistence type="inferred from homology"/>
<evidence type="ECO:0000256" key="4">
    <source>
        <dbReference type="ARBA" id="ARBA00040194"/>
    </source>
</evidence>
<dbReference type="GO" id="GO:0008270">
    <property type="term" value="F:zinc ion binding"/>
    <property type="evidence" value="ECO:0007669"/>
    <property type="project" value="InterPro"/>
</dbReference>
<dbReference type="InterPro" id="IPR003615">
    <property type="entry name" value="HNH_nuc"/>
</dbReference>
<dbReference type="Pfam" id="PF01844">
    <property type="entry name" value="HNH"/>
    <property type="match status" value="1"/>
</dbReference>
<keyword evidence="2" id="KW-0378">Hydrolase</keyword>